<accession>A0A9P1GGG6</accession>
<protein>
    <submittedName>
        <fullName evidence="2">Mitochondrial protein</fullName>
    </submittedName>
</protein>
<evidence type="ECO:0000313" key="1">
    <source>
        <dbReference type="EMBL" id="CAI4013136.1"/>
    </source>
</evidence>
<dbReference type="AlphaFoldDB" id="A0A9P1GGG6"/>
<dbReference type="Proteomes" id="UP001152797">
    <property type="component" value="Unassembled WGS sequence"/>
</dbReference>
<comment type="caution">
    <text evidence="1">The sequence shown here is derived from an EMBL/GenBank/DDBJ whole genome shotgun (WGS) entry which is preliminary data.</text>
</comment>
<reference evidence="2 3" key="2">
    <citation type="submission" date="2024-05" db="EMBL/GenBank/DDBJ databases">
        <authorList>
            <person name="Chen Y."/>
            <person name="Shah S."/>
            <person name="Dougan E. K."/>
            <person name="Thang M."/>
            <person name="Chan C."/>
        </authorList>
    </citation>
    <scope>NUCLEOTIDE SEQUENCE [LARGE SCALE GENOMIC DNA]</scope>
</reference>
<name>A0A9P1GGG6_9DINO</name>
<organism evidence="1">
    <name type="scientific">Cladocopium goreaui</name>
    <dbReference type="NCBI Taxonomy" id="2562237"/>
    <lineage>
        <taxon>Eukaryota</taxon>
        <taxon>Sar</taxon>
        <taxon>Alveolata</taxon>
        <taxon>Dinophyceae</taxon>
        <taxon>Suessiales</taxon>
        <taxon>Symbiodiniaceae</taxon>
        <taxon>Cladocopium</taxon>
    </lineage>
</organism>
<keyword evidence="3" id="KW-1185">Reference proteome</keyword>
<dbReference type="EMBL" id="CAMXCT010005729">
    <property type="protein sequence ID" value="CAI4013136.1"/>
    <property type="molecule type" value="Genomic_DNA"/>
</dbReference>
<dbReference type="EMBL" id="CAMXCT020005729">
    <property type="protein sequence ID" value="CAL1166511.1"/>
    <property type="molecule type" value="Genomic_DNA"/>
</dbReference>
<gene>
    <name evidence="1" type="ORF">C1SCF055_LOCUS38132</name>
</gene>
<evidence type="ECO:0000313" key="3">
    <source>
        <dbReference type="Proteomes" id="UP001152797"/>
    </source>
</evidence>
<evidence type="ECO:0000313" key="2">
    <source>
        <dbReference type="EMBL" id="CAL4800448.1"/>
    </source>
</evidence>
<sequence>MHGGSISPGEIKKMLSSQLDRVKVTEEIFVKLRNCIASNTGIKNLQHVHQFERDAIKVLLQQNPSEPVQSQACALVEKMQDLSGVKLTSEFDSYPLQSADADLLKEHGFEVGCHVSRKDGILAKVQAFEDGTSMVVLAMDDAKGGSKVVKVDAASFLKGQWTKYQPKALPQYMENWWGPSCLEHKDSSYVKGKIAQELRQATICSCKPSALLIRCKPGKGVIAALKFGKGQLKLFPFTNRVDAGKGGDGAVLVTTVGGMEFYLRQSTGITVPFWHVASVADAAMAKMEIVPAKNKDGLLEGIKIPYMRNIAPLEPDTELLIYKPPSKTRVSTESLDKLIPAKRLHGKENLS</sequence>
<proteinExistence type="predicted"/>
<reference evidence="1" key="1">
    <citation type="submission" date="2022-10" db="EMBL/GenBank/DDBJ databases">
        <authorList>
            <person name="Chen Y."/>
            <person name="Dougan E. K."/>
            <person name="Chan C."/>
            <person name="Rhodes N."/>
            <person name="Thang M."/>
        </authorList>
    </citation>
    <scope>NUCLEOTIDE SEQUENCE</scope>
</reference>
<dbReference type="EMBL" id="CAMXCT030005729">
    <property type="protein sequence ID" value="CAL4800448.1"/>
    <property type="molecule type" value="Genomic_DNA"/>
</dbReference>